<dbReference type="PROSITE" id="PS50005">
    <property type="entry name" value="TPR"/>
    <property type="match status" value="1"/>
</dbReference>
<dbReference type="AlphaFoldDB" id="A0A0F5IDX7"/>
<dbReference type="RefSeq" id="WP_040036699.1">
    <property type="nucleotide sequence ID" value="NZ_JWIQ02000017.1"/>
</dbReference>
<protein>
    <submittedName>
        <fullName evidence="2">TPR repeat protein</fullName>
    </submittedName>
</protein>
<dbReference type="SUPFAM" id="SSF116965">
    <property type="entry name" value="Hypothetical protein MPN330"/>
    <property type="match status" value="1"/>
</dbReference>
<dbReference type="InterPro" id="IPR011990">
    <property type="entry name" value="TPR-like_helical_dom_sf"/>
</dbReference>
<comment type="caution">
    <text evidence="2">The sequence shown here is derived from an EMBL/GenBank/DDBJ whole genome shotgun (WGS) entry which is preliminary data.</text>
</comment>
<keyword evidence="3" id="KW-1185">Reference proteome</keyword>
<organism evidence="2 3">
    <name type="scientific">Bacillus thermotolerans</name>
    <name type="common">Quasibacillus thermotolerans</name>
    <dbReference type="NCBI Taxonomy" id="1221996"/>
    <lineage>
        <taxon>Bacteria</taxon>
        <taxon>Bacillati</taxon>
        <taxon>Bacillota</taxon>
        <taxon>Bacilli</taxon>
        <taxon>Bacillales</taxon>
        <taxon>Bacillaceae</taxon>
        <taxon>Bacillus</taxon>
    </lineage>
</organism>
<dbReference type="STRING" id="1221996.QY95_01627"/>
<dbReference type="InterPro" id="IPR019734">
    <property type="entry name" value="TPR_rpt"/>
</dbReference>
<evidence type="ECO:0000256" key="1">
    <source>
        <dbReference type="PROSITE-ProRule" id="PRU00339"/>
    </source>
</evidence>
<dbReference type="Proteomes" id="UP000031563">
    <property type="component" value="Unassembled WGS sequence"/>
</dbReference>
<gene>
    <name evidence="2" type="ORF">QY95_01627</name>
</gene>
<feature type="repeat" description="TPR" evidence="1">
    <location>
        <begin position="19"/>
        <end position="52"/>
    </location>
</feature>
<reference evidence="2" key="1">
    <citation type="submission" date="2015-02" db="EMBL/GenBank/DDBJ databases">
        <title>Genome Assembly of Bacillaceae bacterium MTCC 8252.</title>
        <authorList>
            <person name="Verma A."/>
            <person name="Khatri I."/>
            <person name="Mual P."/>
            <person name="Subramanian S."/>
            <person name="Krishnamurthi S."/>
        </authorList>
    </citation>
    <scope>NUCLEOTIDE SEQUENCE [LARGE SCALE GENOMIC DNA]</scope>
    <source>
        <strain evidence="2">MTCC 8252</strain>
    </source>
</reference>
<dbReference type="Gene3D" id="1.25.40.10">
    <property type="entry name" value="Tetratricopeptide repeat domain"/>
    <property type="match status" value="1"/>
</dbReference>
<proteinExistence type="predicted"/>
<name>A0A0F5IDX7_BACTR</name>
<evidence type="ECO:0000313" key="2">
    <source>
        <dbReference type="EMBL" id="KKB43382.1"/>
    </source>
</evidence>
<evidence type="ECO:0000313" key="3">
    <source>
        <dbReference type="Proteomes" id="UP000031563"/>
    </source>
</evidence>
<keyword evidence="1" id="KW-0802">TPR repeat</keyword>
<sequence length="324" mass="37553">MKRKKWDRKGNIFIFPGTSEALIQKGRAALEEKNYDQAVIFLSEALEYAADQEGDIKMALLLALYESGQHDPALEICMDMLHQGLGDYYDVLDIYMLILMHQKKYEEMSSMLTALMEEKEFPDKKKEYFESLLSLSNKMNMSPEKEWQPLFSGKEGIREQMLKLMELTHVNIQPYMGELTAFLRDQEAHPFLQTLALNVLKEHGVEKPVEVRKFQFKETVIPAELPDAFEKGYFKGVIRQLETELADTNPVLLEQAVEMTKRHFSLLYPFEPAHISMPDWTEAVLLLLDTYYEGRDLEPEGVNPSVYSGLAFIRRLDEISLTFM</sequence>
<dbReference type="OrthoDB" id="2364593at2"/>
<dbReference type="EMBL" id="JWIR02000003">
    <property type="protein sequence ID" value="KKB43382.1"/>
    <property type="molecule type" value="Genomic_DNA"/>
</dbReference>
<dbReference type="SUPFAM" id="SSF48452">
    <property type="entry name" value="TPR-like"/>
    <property type="match status" value="1"/>
</dbReference>
<accession>A0A0F5IDX7</accession>